<comment type="caution">
    <text evidence="2">The sequence shown here is derived from an EMBL/GenBank/DDBJ whole genome shotgun (WGS) entry which is preliminary data.</text>
</comment>
<protein>
    <submittedName>
        <fullName evidence="2">Uncharacterized protein</fullName>
    </submittedName>
</protein>
<dbReference type="EMBL" id="QFPW01000016">
    <property type="protein sequence ID" value="PZQ47567.1"/>
    <property type="molecule type" value="Genomic_DNA"/>
</dbReference>
<organism evidence="2 3">
    <name type="scientific">Rhodovulum sulfidophilum</name>
    <name type="common">Rhodobacter sulfidophilus</name>
    <dbReference type="NCBI Taxonomy" id="35806"/>
    <lineage>
        <taxon>Bacteria</taxon>
        <taxon>Pseudomonadati</taxon>
        <taxon>Pseudomonadota</taxon>
        <taxon>Alphaproteobacteria</taxon>
        <taxon>Rhodobacterales</taxon>
        <taxon>Paracoccaceae</taxon>
        <taxon>Rhodovulum</taxon>
    </lineage>
</organism>
<sequence length="81" mass="8821">MVHLVHRPRFLMVLALALQISAQAFALPVGAELAALKACSPARAHGGYLVVEGWIFTPRELRELRVALPDAPPTWTPPSAR</sequence>
<feature type="chain" id="PRO_5016060210" evidence="1">
    <location>
        <begin position="27"/>
        <end position="81"/>
    </location>
</feature>
<dbReference type="AlphaFoldDB" id="A0A2W5PS72"/>
<dbReference type="Proteomes" id="UP000249185">
    <property type="component" value="Unassembled WGS sequence"/>
</dbReference>
<evidence type="ECO:0000313" key="3">
    <source>
        <dbReference type="Proteomes" id="UP000249185"/>
    </source>
</evidence>
<evidence type="ECO:0000313" key="2">
    <source>
        <dbReference type="EMBL" id="PZQ47567.1"/>
    </source>
</evidence>
<accession>A0A2W5PS72</accession>
<feature type="signal peptide" evidence="1">
    <location>
        <begin position="1"/>
        <end position="26"/>
    </location>
</feature>
<evidence type="ECO:0000256" key="1">
    <source>
        <dbReference type="SAM" id="SignalP"/>
    </source>
</evidence>
<reference evidence="2 3" key="1">
    <citation type="submission" date="2017-08" db="EMBL/GenBank/DDBJ databases">
        <title>Infants hospitalized years apart are colonized by the same room-sourced microbial strains.</title>
        <authorList>
            <person name="Brooks B."/>
            <person name="Olm M.R."/>
            <person name="Firek B.A."/>
            <person name="Baker R."/>
            <person name="Thomas B.C."/>
            <person name="Morowitz M.J."/>
            <person name="Banfield J.F."/>
        </authorList>
    </citation>
    <scope>NUCLEOTIDE SEQUENCE [LARGE SCALE GENOMIC DNA]</scope>
    <source>
        <strain evidence="2">S2_005_002_R2_34</strain>
    </source>
</reference>
<gene>
    <name evidence="2" type="ORF">DI556_17125</name>
</gene>
<keyword evidence="1" id="KW-0732">Signal</keyword>
<proteinExistence type="predicted"/>
<name>A0A2W5PS72_RHOSU</name>